<comment type="caution">
    <text evidence="1">The sequence shown here is derived from an EMBL/GenBank/DDBJ whole genome shotgun (WGS) entry which is preliminary data.</text>
</comment>
<proteinExistence type="predicted"/>
<organism evidence="1 2">
    <name type="scientific">Shewanella algidipiscicola</name>
    <dbReference type="NCBI Taxonomy" id="614070"/>
    <lineage>
        <taxon>Bacteria</taxon>
        <taxon>Pseudomonadati</taxon>
        <taxon>Pseudomonadota</taxon>
        <taxon>Gammaproteobacteria</taxon>
        <taxon>Alteromonadales</taxon>
        <taxon>Shewanellaceae</taxon>
        <taxon>Shewanella</taxon>
    </lineage>
</organism>
<dbReference type="PROSITE" id="PS51257">
    <property type="entry name" value="PROKAR_LIPOPROTEIN"/>
    <property type="match status" value="1"/>
</dbReference>
<dbReference type="SUPFAM" id="SSF117782">
    <property type="entry name" value="YbjQ-like"/>
    <property type="match status" value="1"/>
</dbReference>
<dbReference type="EMBL" id="BPFB01000034">
    <property type="protein sequence ID" value="GIU49095.1"/>
    <property type="molecule type" value="Genomic_DNA"/>
</dbReference>
<sequence>MKTIYALIVVLTIAITSGCTIMDGNAIVTGNTRPAISANEVRLYRSAPEEFEEIAIVSASAGHDFKKSSTLMNEAIQRLKEEAAKVGANGVILTNINERDAPSVTTTYGSATATGTGGSAYATGSATSVNRGDAYTRLNGVAVYVFK</sequence>
<gene>
    <name evidence="1" type="ORF">TUM4630_26960</name>
</gene>
<dbReference type="Gene3D" id="3.30.110.70">
    <property type="entry name" value="Hypothetical protein apc22750. Chain B"/>
    <property type="match status" value="1"/>
</dbReference>
<dbReference type="RefSeq" id="WP_119977897.1">
    <property type="nucleotide sequence ID" value="NZ_BPFB01000034.1"/>
</dbReference>
<dbReference type="Proteomes" id="UP000761574">
    <property type="component" value="Unassembled WGS sequence"/>
</dbReference>
<keyword evidence="2" id="KW-1185">Reference proteome</keyword>
<evidence type="ECO:0008006" key="3">
    <source>
        <dbReference type="Google" id="ProtNLM"/>
    </source>
</evidence>
<reference evidence="1 2" key="1">
    <citation type="submission" date="2021-05" db="EMBL/GenBank/DDBJ databases">
        <title>Molecular characterization for Shewanella algae harboring chromosomal blaOXA-55-like strains isolated from clinical and environment sample.</title>
        <authorList>
            <person name="Ohama Y."/>
            <person name="Aoki K."/>
            <person name="Harada S."/>
            <person name="Moriya K."/>
            <person name="Ishii Y."/>
            <person name="Tateda K."/>
        </authorList>
    </citation>
    <scope>NUCLEOTIDE SEQUENCE [LARGE SCALE GENOMIC DNA]</scope>
    <source>
        <strain evidence="1 2">LMG 23746</strain>
    </source>
</reference>
<accession>A0ABQ4PLT1</accession>
<protein>
    <recommendedName>
        <fullName evidence="3">DUF541 domain-containing protein</fullName>
    </recommendedName>
</protein>
<dbReference type="InterPro" id="IPR035439">
    <property type="entry name" value="UPF0145_dom_sf"/>
</dbReference>
<evidence type="ECO:0000313" key="1">
    <source>
        <dbReference type="EMBL" id="GIU49095.1"/>
    </source>
</evidence>
<name>A0ABQ4PLT1_9GAMM</name>
<evidence type="ECO:0000313" key="2">
    <source>
        <dbReference type="Proteomes" id="UP000761574"/>
    </source>
</evidence>